<evidence type="ECO:0000313" key="2">
    <source>
        <dbReference type="Proteomes" id="UP001055811"/>
    </source>
</evidence>
<dbReference type="EMBL" id="CM042014">
    <property type="protein sequence ID" value="KAI3724561.1"/>
    <property type="molecule type" value="Genomic_DNA"/>
</dbReference>
<organism evidence="1 2">
    <name type="scientific">Cichorium intybus</name>
    <name type="common">Chicory</name>
    <dbReference type="NCBI Taxonomy" id="13427"/>
    <lineage>
        <taxon>Eukaryota</taxon>
        <taxon>Viridiplantae</taxon>
        <taxon>Streptophyta</taxon>
        <taxon>Embryophyta</taxon>
        <taxon>Tracheophyta</taxon>
        <taxon>Spermatophyta</taxon>
        <taxon>Magnoliopsida</taxon>
        <taxon>eudicotyledons</taxon>
        <taxon>Gunneridae</taxon>
        <taxon>Pentapetalae</taxon>
        <taxon>asterids</taxon>
        <taxon>campanulids</taxon>
        <taxon>Asterales</taxon>
        <taxon>Asteraceae</taxon>
        <taxon>Cichorioideae</taxon>
        <taxon>Cichorieae</taxon>
        <taxon>Cichoriinae</taxon>
        <taxon>Cichorium</taxon>
    </lineage>
</organism>
<dbReference type="Proteomes" id="UP001055811">
    <property type="component" value="Linkage Group LG06"/>
</dbReference>
<accession>A0ACB9BR90</accession>
<comment type="caution">
    <text evidence="1">The sequence shown here is derived from an EMBL/GenBank/DDBJ whole genome shotgun (WGS) entry which is preliminary data.</text>
</comment>
<name>A0ACB9BR90_CICIN</name>
<keyword evidence="2" id="KW-1185">Reference proteome</keyword>
<reference evidence="1 2" key="2">
    <citation type="journal article" date="2022" name="Mol. Ecol. Resour.">
        <title>The genomes of chicory, endive, great burdock and yacon provide insights into Asteraceae paleo-polyploidization history and plant inulin production.</title>
        <authorList>
            <person name="Fan W."/>
            <person name="Wang S."/>
            <person name="Wang H."/>
            <person name="Wang A."/>
            <person name="Jiang F."/>
            <person name="Liu H."/>
            <person name="Zhao H."/>
            <person name="Xu D."/>
            <person name="Zhang Y."/>
        </authorList>
    </citation>
    <scope>NUCLEOTIDE SEQUENCE [LARGE SCALE GENOMIC DNA]</scope>
    <source>
        <strain evidence="2">cv. Punajuju</strain>
        <tissue evidence="1">Leaves</tissue>
    </source>
</reference>
<reference evidence="2" key="1">
    <citation type="journal article" date="2022" name="Mol. Ecol. Resour.">
        <title>The genomes of chicory, endive, great burdock and yacon provide insights into Asteraceae palaeo-polyploidization history and plant inulin production.</title>
        <authorList>
            <person name="Fan W."/>
            <person name="Wang S."/>
            <person name="Wang H."/>
            <person name="Wang A."/>
            <person name="Jiang F."/>
            <person name="Liu H."/>
            <person name="Zhao H."/>
            <person name="Xu D."/>
            <person name="Zhang Y."/>
        </authorList>
    </citation>
    <scope>NUCLEOTIDE SEQUENCE [LARGE SCALE GENOMIC DNA]</scope>
    <source>
        <strain evidence="2">cv. Punajuju</strain>
    </source>
</reference>
<evidence type="ECO:0000313" key="1">
    <source>
        <dbReference type="EMBL" id="KAI3724561.1"/>
    </source>
</evidence>
<sequence length="120" mass="14002">MSLHSSRTHKPNKIKRSDLVDQLRDYQIRSKHDWASISFFTKTASLSYSLSRMDMMMFVIWELLILAFIVSSAVSLYLTHLELGLILATITSLLLLCMKVTKKVKLNRKKNRRMRLPLSM</sequence>
<gene>
    <name evidence="1" type="ORF">L2E82_36342</name>
</gene>
<proteinExistence type="predicted"/>
<protein>
    <submittedName>
        <fullName evidence="1">Uncharacterized protein</fullName>
    </submittedName>
</protein>